<dbReference type="PANTHER" id="PTHR46656">
    <property type="entry name" value="PUTATIVE-RELATED"/>
    <property type="match status" value="1"/>
</dbReference>
<feature type="region of interest" description="Disordered" evidence="1">
    <location>
        <begin position="660"/>
        <end position="834"/>
    </location>
</feature>
<feature type="region of interest" description="Disordered" evidence="1">
    <location>
        <begin position="429"/>
        <end position="506"/>
    </location>
</feature>
<feature type="compositionally biased region" description="Basic and acidic residues" evidence="1">
    <location>
        <begin position="378"/>
        <end position="388"/>
    </location>
</feature>
<feature type="compositionally biased region" description="Polar residues" evidence="1">
    <location>
        <begin position="235"/>
        <end position="259"/>
    </location>
</feature>
<comment type="caution">
    <text evidence="2">The sequence shown here is derived from an EMBL/GenBank/DDBJ whole genome shotgun (WGS) entry which is preliminary data.</text>
</comment>
<feature type="compositionally biased region" description="Low complexity" evidence="1">
    <location>
        <begin position="476"/>
        <end position="500"/>
    </location>
</feature>
<proteinExistence type="predicted"/>
<evidence type="ECO:0000313" key="3">
    <source>
        <dbReference type="Proteomes" id="UP000815325"/>
    </source>
</evidence>
<protein>
    <recommendedName>
        <fullName evidence="4">Glycosyltransferase</fullName>
    </recommendedName>
</protein>
<feature type="compositionally biased region" description="Low complexity" evidence="1">
    <location>
        <begin position="441"/>
        <end position="461"/>
    </location>
</feature>
<accession>A0ABQ7GSB6</accession>
<dbReference type="Pfam" id="PF13692">
    <property type="entry name" value="Glyco_trans_1_4"/>
    <property type="match status" value="1"/>
</dbReference>
<feature type="compositionally biased region" description="Polar residues" evidence="1">
    <location>
        <begin position="201"/>
        <end position="211"/>
    </location>
</feature>
<dbReference type="PANTHER" id="PTHR46656:SF3">
    <property type="entry name" value="PUTATIVE-RELATED"/>
    <property type="match status" value="1"/>
</dbReference>
<feature type="region of interest" description="Disordered" evidence="1">
    <location>
        <begin position="570"/>
        <end position="628"/>
    </location>
</feature>
<sequence>MFSLSLHKRASRESFGLISIGGRASWSLRPLSRVRNWGAFLLAVSALIVLAGNFNGRAVAVPRFSKQEFMVLPPSNLEVPTGSTGERAFLDLPSRPHWKYPILWAAPFWSQSGYGAEAVSYITALLRNNLVSKDDLYIMQSGDAVHSGVVSQMDPEIRNLLEGQEYKAMMKKLPPDLANRSVIVVCHTFPTCWHQPEEKTGNTGSTVSTASKDAKPGQHRALLSQPADEQAAYQDPSTQGAMTSVKSVQRVLSTQSSRNPAAEDPPSCPCPSATIKNKIVHTVGRSMFETESLPGKLASFAMAMDEVLVPSRFNVDSFAASGVNVSKLSTLAQGIDTALYHPGAQPLNLTATGFLVIGIDPGTGQPPQVPEEQPQQRSHAEEALRNEPHGGPLSRNPTAASILEVGGFGEKSIFGALVAVGHRQQALMAHSKPIGPSQAVSGTSSVSGISSGSSSRSSSSSNNHHGVRHVEPSVTGSVARSNSRSDSSRGSSSSGSTGAGSDDHDGLIVQAQGTSVDFSNGYEEQAAEALEDLQVLASMHGRRSLQAARPAAAAATSMYPLSEGGGLPSASAALAPVKPTRQGQSKTLAGPAKPRQGEIGASARSAEPRQGQSKTLVGPAKLQQDQSKPLARTAELQQGRLESHARTAELQQGQLESLAGATKPQQDGSKPFAGPTKLQQYQSKPLTRTAKLQQDPNKPLAGEKKPQQRWSKSQAGSTKLQQDQSKPLAAPTKPQLGLSESSATPAGPKQGGSKPRVKPAEPRRDGSKPQNRPAEPQQGRMKAVAGVPEVQRDPTKPTTRPAGPLQDQIGHVAKPPEPQQDQIRHAAKPPEPKPLNPFRFLSIFKWEDRKGWDILFRAYLKEFEPTEAVELHLVTHAFGAQVDNFPSFVRSAAMGVLSLKALPDAQMPRVYLHTQHIPDAKFPSIYSSANCLVVPTHGEGWGRPQMEAMACGLPVITTNWSGITAFMNEDVAYPIRIESIVNVSSSSPGWFEGQRWAQPSLAHLRRLMREVVSDPQAAAAKGEAARRHIQAHYSDLAVAREAQAHFLRWQAVVELMLTDGKDD</sequence>
<feature type="region of interest" description="Disordered" evidence="1">
    <location>
        <begin position="359"/>
        <end position="398"/>
    </location>
</feature>
<keyword evidence="3" id="KW-1185">Reference proteome</keyword>
<name>A0ABQ7GSB6_DUNSA</name>
<dbReference type="EMBL" id="MU069614">
    <property type="protein sequence ID" value="KAF5837490.1"/>
    <property type="molecule type" value="Genomic_DNA"/>
</dbReference>
<dbReference type="Proteomes" id="UP000815325">
    <property type="component" value="Unassembled WGS sequence"/>
</dbReference>
<reference evidence="2" key="1">
    <citation type="submission" date="2017-08" db="EMBL/GenBank/DDBJ databases">
        <authorList>
            <person name="Polle J.E."/>
            <person name="Barry K."/>
            <person name="Cushman J."/>
            <person name="Schmutz J."/>
            <person name="Tran D."/>
            <person name="Hathwaick L.T."/>
            <person name="Yim W.C."/>
            <person name="Jenkins J."/>
            <person name="Mckie-Krisberg Z.M."/>
            <person name="Prochnik S."/>
            <person name="Lindquist E."/>
            <person name="Dockter R.B."/>
            <person name="Adam C."/>
            <person name="Molina H."/>
            <person name="Bunkerborg J."/>
            <person name="Jin E."/>
            <person name="Buchheim M."/>
            <person name="Magnuson J."/>
        </authorList>
    </citation>
    <scope>NUCLEOTIDE SEQUENCE</scope>
    <source>
        <strain evidence="2">CCAP 19/18</strain>
    </source>
</reference>
<dbReference type="Gene3D" id="3.40.50.2000">
    <property type="entry name" value="Glycogen Phosphorylase B"/>
    <property type="match status" value="1"/>
</dbReference>
<feature type="compositionally biased region" description="Polar residues" evidence="1">
    <location>
        <begin position="708"/>
        <end position="725"/>
    </location>
</feature>
<evidence type="ECO:0008006" key="4">
    <source>
        <dbReference type="Google" id="ProtNLM"/>
    </source>
</evidence>
<feature type="compositionally biased region" description="Basic and acidic residues" evidence="1">
    <location>
        <begin position="758"/>
        <end position="767"/>
    </location>
</feature>
<feature type="compositionally biased region" description="Low complexity" evidence="1">
    <location>
        <begin position="362"/>
        <end position="376"/>
    </location>
</feature>
<evidence type="ECO:0000256" key="1">
    <source>
        <dbReference type="SAM" id="MobiDB-lite"/>
    </source>
</evidence>
<feature type="compositionally biased region" description="Polar residues" evidence="1">
    <location>
        <begin position="677"/>
        <end position="696"/>
    </location>
</feature>
<feature type="region of interest" description="Disordered" evidence="1">
    <location>
        <begin position="195"/>
        <end position="269"/>
    </location>
</feature>
<feature type="compositionally biased region" description="Basic and acidic residues" evidence="1">
    <location>
        <begin position="822"/>
        <end position="831"/>
    </location>
</feature>
<evidence type="ECO:0000313" key="2">
    <source>
        <dbReference type="EMBL" id="KAF5837490.1"/>
    </source>
</evidence>
<gene>
    <name evidence="2" type="ORF">DUNSADRAFT_4293</name>
</gene>
<organism evidence="2 3">
    <name type="scientific">Dunaliella salina</name>
    <name type="common">Green alga</name>
    <name type="synonym">Protococcus salinus</name>
    <dbReference type="NCBI Taxonomy" id="3046"/>
    <lineage>
        <taxon>Eukaryota</taxon>
        <taxon>Viridiplantae</taxon>
        <taxon>Chlorophyta</taxon>
        <taxon>core chlorophytes</taxon>
        <taxon>Chlorophyceae</taxon>
        <taxon>CS clade</taxon>
        <taxon>Chlamydomonadales</taxon>
        <taxon>Dunaliellaceae</taxon>
        <taxon>Dunaliella</taxon>
    </lineage>
</organism>
<dbReference type="SUPFAM" id="SSF53756">
    <property type="entry name" value="UDP-Glycosyltransferase/glycogen phosphorylase"/>
    <property type="match status" value="1"/>
</dbReference>